<dbReference type="InterPro" id="IPR012336">
    <property type="entry name" value="Thioredoxin-like_fold"/>
</dbReference>
<dbReference type="Proteomes" id="UP001519362">
    <property type="component" value="Unassembled WGS sequence"/>
</dbReference>
<accession>A0ABS4ZIM1</accession>
<dbReference type="SUPFAM" id="SSF52833">
    <property type="entry name" value="Thioredoxin-like"/>
    <property type="match status" value="1"/>
</dbReference>
<organism evidence="3 4">
    <name type="scientific">Microbacterium amylolyticum</name>
    <dbReference type="NCBI Taxonomy" id="936337"/>
    <lineage>
        <taxon>Bacteria</taxon>
        <taxon>Bacillati</taxon>
        <taxon>Actinomycetota</taxon>
        <taxon>Actinomycetes</taxon>
        <taxon>Micrococcales</taxon>
        <taxon>Microbacteriaceae</taxon>
        <taxon>Microbacterium</taxon>
    </lineage>
</organism>
<evidence type="ECO:0000313" key="4">
    <source>
        <dbReference type="Proteomes" id="UP001519362"/>
    </source>
</evidence>
<proteinExistence type="predicted"/>
<keyword evidence="4" id="KW-1185">Reference proteome</keyword>
<keyword evidence="1" id="KW-0472">Membrane</keyword>
<comment type="caution">
    <text evidence="3">The sequence shown here is derived from an EMBL/GenBank/DDBJ whole genome shotgun (WGS) entry which is preliminary data.</text>
</comment>
<keyword evidence="1" id="KW-0812">Transmembrane</keyword>
<dbReference type="RefSeq" id="WP_165134760.1">
    <property type="nucleotide sequence ID" value="NZ_CP049253.1"/>
</dbReference>
<evidence type="ECO:0000313" key="3">
    <source>
        <dbReference type="EMBL" id="MBP2437109.1"/>
    </source>
</evidence>
<dbReference type="EMBL" id="JAGIOL010000001">
    <property type="protein sequence ID" value="MBP2437109.1"/>
    <property type="molecule type" value="Genomic_DNA"/>
</dbReference>
<evidence type="ECO:0000256" key="1">
    <source>
        <dbReference type="SAM" id="Phobius"/>
    </source>
</evidence>
<dbReference type="CDD" id="cd02972">
    <property type="entry name" value="DsbA_family"/>
    <property type="match status" value="1"/>
</dbReference>
<dbReference type="Gene3D" id="3.40.30.10">
    <property type="entry name" value="Glutaredoxin"/>
    <property type="match status" value="1"/>
</dbReference>
<feature type="domain" description="Thioredoxin-like fold" evidence="2">
    <location>
        <begin position="59"/>
        <end position="209"/>
    </location>
</feature>
<name>A0ABS4ZIM1_9MICO</name>
<dbReference type="Pfam" id="PF13462">
    <property type="entry name" value="Thioredoxin_4"/>
    <property type="match status" value="1"/>
</dbReference>
<dbReference type="InterPro" id="IPR036249">
    <property type="entry name" value="Thioredoxin-like_sf"/>
</dbReference>
<protein>
    <submittedName>
        <fullName evidence="3">Protein-disulfide isomerase</fullName>
    </submittedName>
</protein>
<reference evidence="3 4" key="1">
    <citation type="submission" date="2021-03" db="EMBL/GenBank/DDBJ databases">
        <title>Sequencing the genomes of 1000 actinobacteria strains.</title>
        <authorList>
            <person name="Klenk H.-P."/>
        </authorList>
    </citation>
    <scope>NUCLEOTIDE SEQUENCE [LARGE SCALE GENOMIC DNA]</scope>
    <source>
        <strain evidence="3 4">DSM 24221</strain>
    </source>
</reference>
<gene>
    <name evidence="3" type="ORF">JOF34_001695</name>
</gene>
<keyword evidence="1" id="KW-1133">Transmembrane helix</keyword>
<evidence type="ECO:0000259" key="2">
    <source>
        <dbReference type="Pfam" id="PF13462"/>
    </source>
</evidence>
<sequence length="219" mass="23083">MAGKNRNVFAIIISAVVVVAVVAVGALVVVMNNRASAPAQAPAAGLVNQDNGGVALGDGPDLVQEYVDFMCPACKRSFDAYGDDLTERIESGDITLEIHPISILDHQSQGTEYSTRAAAATYCVAEDNGDAFYPFVDLLFKNQPRQSSTGLDNDQLTRYAEQAGAAGAASCIADGTYMDFVAEKTSEANITATPTIRVNGEEIAPTMNFENDILPLLAG</sequence>
<keyword evidence="3" id="KW-0413">Isomerase</keyword>
<feature type="transmembrane region" description="Helical" evidence="1">
    <location>
        <begin position="7"/>
        <end position="31"/>
    </location>
</feature>
<dbReference type="GO" id="GO:0016853">
    <property type="term" value="F:isomerase activity"/>
    <property type="evidence" value="ECO:0007669"/>
    <property type="project" value="UniProtKB-KW"/>
</dbReference>